<keyword evidence="1" id="KW-1133">Transmembrane helix</keyword>
<evidence type="ECO:0008006" key="4">
    <source>
        <dbReference type="Google" id="ProtNLM"/>
    </source>
</evidence>
<reference evidence="2 3" key="1">
    <citation type="submission" date="2022-06" db="EMBL/GenBank/DDBJ databases">
        <title>Genomic Encyclopedia of Archaeal and Bacterial Type Strains, Phase II (KMG-II): from individual species to whole genera.</title>
        <authorList>
            <person name="Goeker M."/>
        </authorList>
    </citation>
    <scope>NUCLEOTIDE SEQUENCE [LARGE SCALE GENOMIC DNA]</scope>
    <source>
        <strain evidence="2 3">DSM 44255</strain>
    </source>
</reference>
<protein>
    <recommendedName>
        <fullName evidence="4">Ig-like domain-containing protein</fullName>
    </recommendedName>
</protein>
<keyword evidence="3" id="KW-1185">Reference proteome</keyword>
<name>A0ABT1IC06_9PSEU</name>
<dbReference type="EMBL" id="JAMTCO010000006">
    <property type="protein sequence ID" value="MCP2270163.1"/>
    <property type="molecule type" value="Genomic_DNA"/>
</dbReference>
<proteinExistence type="predicted"/>
<keyword evidence="1" id="KW-0472">Membrane</keyword>
<dbReference type="Proteomes" id="UP001205185">
    <property type="component" value="Unassembled WGS sequence"/>
</dbReference>
<comment type="caution">
    <text evidence="2">The sequence shown here is derived from an EMBL/GenBank/DDBJ whole genome shotgun (WGS) entry which is preliminary data.</text>
</comment>
<sequence>MTEDDVRDLLTTAVPDLPAPADPVDLVRRRASRVRGTRIAATAAAAVLLVLGVVALIPTAAPSAPAAPMPMPAPGPPKTCFAPDNIPGPNGKGAPGQVVPEGATRVTLCTFTPDTQSARVEWVTTTATTSGDLSPLIDTLNGFDDFEEHRDAHPGVEVLACNLALSRQYQMIFDYPTGGQWSVQFDMNCGTVTGGAVIRYGKVTDALNAFNTRYRASGGDVPPPPWDW</sequence>
<evidence type="ECO:0000313" key="3">
    <source>
        <dbReference type="Proteomes" id="UP001205185"/>
    </source>
</evidence>
<feature type="transmembrane region" description="Helical" evidence="1">
    <location>
        <begin position="39"/>
        <end position="61"/>
    </location>
</feature>
<evidence type="ECO:0000256" key="1">
    <source>
        <dbReference type="SAM" id="Phobius"/>
    </source>
</evidence>
<evidence type="ECO:0000313" key="2">
    <source>
        <dbReference type="EMBL" id="MCP2270163.1"/>
    </source>
</evidence>
<keyword evidence="1" id="KW-0812">Transmembrane</keyword>
<gene>
    <name evidence="2" type="ORF">LV75_002664</name>
</gene>
<dbReference type="RefSeq" id="WP_253887149.1">
    <property type="nucleotide sequence ID" value="NZ_BAAAVB010000013.1"/>
</dbReference>
<accession>A0ABT1IC06</accession>
<organism evidence="2 3">
    <name type="scientific">Actinokineospora diospyrosa</name>
    <dbReference type="NCBI Taxonomy" id="103728"/>
    <lineage>
        <taxon>Bacteria</taxon>
        <taxon>Bacillati</taxon>
        <taxon>Actinomycetota</taxon>
        <taxon>Actinomycetes</taxon>
        <taxon>Pseudonocardiales</taxon>
        <taxon>Pseudonocardiaceae</taxon>
        <taxon>Actinokineospora</taxon>
    </lineage>
</organism>